<reference evidence="2 3" key="2">
    <citation type="submission" date="2015-01" db="EMBL/GenBank/DDBJ databases">
        <title>Complete genome sequence of Pyrinomonas methylaliphatogenes type strain K22T.</title>
        <authorList>
            <person name="Lee K.C.Y."/>
            <person name="Power J.F."/>
            <person name="Dunfield P.F."/>
            <person name="Morgan X.C."/>
            <person name="Huttenhower C."/>
            <person name="Stott M.B."/>
        </authorList>
    </citation>
    <scope>NUCLEOTIDE SEQUENCE [LARGE SCALE GENOMIC DNA]</scope>
    <source>
        <strain evidence="2 3">K22</strain>
    </source>
</reference>
<dbReference type="AlphaFoldDB" id="A0A0B6X1L2"/>
<feature type="signal peptide" evidence="1">
    <location>
        <begin position="1"/>
        <end position="25"/>
    </location>
</feature>
<evidence type="ECO:0000256" key="1">
    <source>
        <dbReference type="SAM" id="SignalP"/>
    </source>
</evidence>
<name>A0A0B6X1L2_9BACT</name>
<dbReference type="Proteomes" id="UP000031518">
    <property type="component" value="Unassembled WGS sequence"/>
</dbReference>
<keyword evidence="1" id="KW-0732">Signal</keyword>
<gene>
    <name evidence="2" type="ORF">PYK22_02479</name>
</gene>
<evidence type="ECO:0000313" key="3">
    <source>
        <dbReference type="Proteomes" id="UP000031518"/>
    </source>
</evidence>
<feature type="chain" id="PRO_5002110457" evidence="1">
    <location>
        <begin position="26"/>
        <end position="175"/>
    </location>
</feature>
<keyword evidence="3" id="KW-1185">Reference proteome</keyword>
<reference evidence="2 3" key="1">
    <citation type="submission" date="2013-12" db="EMBL/GenBank/DDBJ databases">
        <authorList>
            <person name="Stott M."/>
        </authorList>
    </citation>
    <scope>NUCLEOTIDE SEQUENCE [LARGE SCALE GENOMIC DNA]</scope>
    <source>
        <strain evidence="2 3">K22</strain>
    </source>
</reference>
<dbReference type="EMBL" id="CBXV010000008">
    <property type="protein sequence ID" value="CDM66449.1"/>
    <property type="molecule type" value="Genomic_DNA"/>
</dbReference>
<protein>
    <submittedName>
        <fullName evidence="2">Uncharacterized protein</fullName>
    </submittedName>
</protein>
<proteinExistence type="predicted"/>
<dbReference type="RefSeq" id="WP_041977712.1">
    <property type="nucleotide sequence ID" value="NZ_CBXV010000008.1"/>
</dbReference>
<evidence type="ECO:0000313" key="2">
    <source>
        <dbReference type="EMBL" id="CDM66449.1"/>
    </source>
</evidence>
<accession>A0A0B6X1L2</accession>
<sequence precursor="true">MLKRTSIFVCALCLGGLLLSSDGAAQTRQRRSSRATRRAATSARASTEATIEAGRRRIGDQIKILAQYLYVYGRVSSEIEMAEDQARRGNATLDPASIANSKATLQTTLKNIREGLDKLETDLRSSGATMPLFTRIVGVADRAALAEEQVAAGDFDKAGRTLLDAIARLTEALMH</sequence>
<organism evidence="2 3">
    <name type="scientific">Pyrinomonas methylaliphatogenes</name>
    <dbReference type="NCBI Taxonomy" id="454194"/>
    <lineage>
        <taxon>Bacteria</taxon>
        <taxon>Pseudomonadati</taxon>
        <taxon>Acidobacteriota</taxon>
        <taxon>Blastocatellia</taxon>
        <taxon>Blastocatellales</taxon>
        <taxon>Pyrinomonadaceae</taxon>
        <taxon>Pyrinomonas</taxon>
    </lineage>
</organism>